<dbReference type="PANTHER" id="PTHR21600">
    <property type="entry name" value="MITOCHONDRIAL RNA PSEUDOURIDINE SYNTHASE"/>
    <property type="match status" value="1"/>
</dbReference>
<evidence type="ECO:0000256" key="3">
    <source>
        <dbReference type="ARBA" id="ARBA00023235"/>
    </source>
</evidence>
<comment type="catalytic activity">
    <reaction evidence="1">
        <text>a uridine in mRNA = a pseudouridine in mRNA</text>
        <dbReference type="Rhea" id="RHEA:56644"/>
        <dbReference type="Rhea" id="RHEA-COMP:14658"/>
        <dbReference type="Rhea" id="RHEA-COMP:14659"/>
        <dbReference type="ChEBI" id="CHEBI:65314"/>
        <dbReference type="ChEBI" id="CHEBI:65315"/>
    </reaction>
</comment>
<gene>
    <name evidence="4" type="ORF">B4U80_12718</name>
</gene>
<dbReference type="PANTHER" id="PTHR21600:SF83">
    <property type="entry name" value="PSEUDOURIDYLATE SYNTHASE RPUSD4, MITOCHONDRIAL"/>
    <property type="match status" value="1"/>
</dbReference>
<dbReference type="STRING" id="299467.A0A443SPS3"/>
<proteinExistence type="inferred from homology"/>
<dbReference type="OrthoDB" id="428658at2759"/>
<evidence type="ECO:0000256" key="2">
    <source>
        <dbReference type="ARBA" id="ARBA00010876"/>
    </source>
</evidence>
<reference evidence="4 5" key="1">
    <citation type="journal article" date="2018" name="Gigascience">
        <title>Genomes of trombidid mites reveal novel predicted allergens and laterally-transferred genes associated with secondary metabolism.</title>
        <authorList>
            <person name="Dong X."/>
            <person name="Chaisiri K."/>
            <person name="Xia D."/>
            <person name="Armstrong S.D."/>
            <person name="Fang Y."/>
            <person name="Donnelly M.J."/>
            <person name="Kadowaki T."/>
            <person name="McGarry J.W."/>
            <person name="Darby A.C."/>
            <person name="Makepeace B.L."/>
        </authorList>
    </citation>
    <scope>NUCLEOTIDE SEQUENCE [LARGE SCALE GENOMIC DNA]</scope>
    <source>
        <strain evidence="4">UoL-UT</strain>
    </source>
</reference>
<comment type="caution">
    <text evidence="4">The sequence shown here is derived from an EMBL/GenBank/DDBJ whole genome shotgun (WGS) entry which is preliminary data.</text>
</comment>
<protein>
    <submittedName>
        <fullName evidence="4">RNA pseudouridylate synthase domain-containing protein 3-like protein</fullName>
    </submittedName>
</protein>
<keyword evidence="5" id="KW-1185">Reference proteome</keyword>
<sequence length="357" mass="41040">MAGKSVLRVSQCFRHEIRTLKTVVNKDSPANKTEETNFFSANFKHPYKRLFPWKSLTAFVDDLEKNVVYNDKAIVAINKPWGVGIHKAQVFVDKKRSNLLLSDVIGSSKYCIADAVDILAERLKCRELRITKSIDRHMSGVMLLTTGDEAEKRVKKSLTRAIPLKIPYSTYWCITKGYPLINGPTEEKVAVKQVYLDENATHAESQIVMQFTKKQIKKQIVKPVHCSMDVKSLNKQISSALVEVSSTTNKYNFVRTYVSSKTSFILGDTRMAARIKQVLGVPIQVSPYNVGYYDDYEPLPKVIRDKLFVLHNRQIPLMIHRHKLTLPMYNRDKSDLIIETNQLPHHFLWTLQQLQLM</sequence>
<dbReference type="GO" id="GO:0003723">
    <property type="term" value="F:RNA binding"/>
    <property type="evidence" value="ECO:0007669"/>
    <property type="project" value="InterPro"/>
</dbReference>
<dbReference type="SUPFAM" id="SSF55120">
    <property type="entry name" value="Pseudouridine synthase"/>
    <property type="match status" value="1"/>
</dbReference>
<dbReference type="InterPro" id="IPR020103">
    <property type="entry name" value="PsdUridine_synth_cat_dom_sf"/>
</dbReference>
<evidence type="ECO:0000313" key="5">
    <source>
        <dbReference type="Proteomes" id="UP000288716"/>
    </source>
</evidence>
<dbReference type="VEuPathDB" id="VectorBase:LDEU002499"/>
<dbReference type="GO" id="GO:0009982">
    <property type="term" value="F:pseudouridine synthase activity"/>
    <property type="evidence" value="ECO:0007669"/>
    <property type="project" value="InterPro"/>
</dbReference>
<evidence type="ECO:0000256" key="1">
    <source>
        <dbReference type="ARBA" id="ARBA00001166"/>
    </source>
</evidence>
<accession>A0A443SPS3</accession>
<dbReference type="EMBL" id="NCKV01000867">
    <property type="protein sequence ID" value="RWS29540.1"/>
    <property type="molecule type" value="Genomic_DNA"/>
</dbReference>
<evidence type="ECO:0000313" key="4">
    <source>
        <dbReference type="EMBL" id="RWS29540.1"/>
    </source>
</evidence>
<dbReference type="Gene3D" id="3.30.2350.10">
    <property type="entry name" value="Pseudouridine synthase"/>
    <property type="match status" value="1"/>
</dbReference>
<dbReference type="GO" id="GO:0001522">
    <property type="term" value="P:pseudouridine synthesis"/>
    <property type="evidence" value="ECO:0007669"/>
    <property type="project" value="InterPro"/>
</dbReference>
<dbReference type="Proteomes" id="UP000288716">
    <property type="component" value="Unassembled WGS sequence"/>
</dbReference>
<name>A0A443SPS3_9ACAR</name>
<comment type="similarity">
    <text evidence="2">Belongs to the pseudouridine synthase RluA family.</text>
</comment>
<dbReference type="InterPro" id="IPR050188">
    <property type="entry name" value="RluA_PseudoU_synthase"/>
</dbReference>
<organism evidence="4 5">
    <name type="scientific">Leptotrombidium deliense</name>
    <dbReference type="NCBI Taxonomy" id="299467"/>
    <lineage>
        <taxon>Eukaryota</taxon>
        <taxon>Metazoa</taxon>
        <taxon>Ecdysozoa</taxon>
        <taxon>Arthropoda</taxon>
        <taxon>Chelicerata</taxon>
        <taxon>Arachnida</taxon>
        <taxon>Acari</taxon>
        <taxon>Acariformes</taxon>
        <taxon>Trombidiformes</taxon>
        <taxon>Prostigmata</taxon>
        <taxon>Anystina</taxon>
        <taxon>Parasitengona</taxon>
        <taxon>Trombiculoidea</taxon>
        <taxon>Trombiculidae</taxon>
        <taxon>Leptotrombidium</taxon>
    </lineage>
</organism>
<dbReference type="AlphaFoldDB" id="A0A443SPS3"/>
<keyword evidence="3" id="KW-0413">Isomerase</keyword>